<proteinExistence type="inferred from homology"/>
<evidence type="ECO:0000256" key="1">
    <source>
        <dbReference type="ARBA" id="ARBA00008668"/>
    </source>
</evidence>
<comment type="similarity">
    <text evidence="1">Belongs to the 'GDSL' lipolytic enzyme family.</text>
</comment>
<dbReference type="Pfam" id="PF00657">
    <property type="entry name" value="Lipase_GDSL"/>
    <property type="match status" value="1"/>
</dbReference>
<sequence>MSSCEGAIKLPPNVMIPGFFAFRDSIVDQGNNNAIRTLVKCNFPLYGKDFEGEIPTGRFGNGKTPPDLIGQKLGIKELMPAYLDPELKAQDLPTGVSFASGGCGYDPQTSQLVVLIHILKPFWKMASVTPLSSQLAQFKEYIKKLKGAVGEEQANKVLSNNIHMVVAGSDNITNPYFTIGIRRDQYDISSYTDILVSSAFSFMEVHKGSFFFFVFLFTLSCDYEI</sequence>
<protein>
    <submittedName>
        <fullName evidence="2">GDSL esterase/lipase at5g42170</fullName>
    </submittedName>
</protein>
<comment type="caution">
    <text evidence="2">The sequence shown here is derived from an EMBL/GenBank/DDBJ whole genome shotgun (WGS) entry which is preliminary data.</text>
</comment>
<dbReference type="EMBL" id="BMAC01000680">
    <property type="protein sequence ID" value="GFQ01417.1"/>
    <property type="molecule type" value="Genomic_DNA"/>
</dbReference>
<organism evidence="2 3">
    <name type="scientific">Phtheirospermum japonicum</name>
    <dbReference type="NCBI Taxonomy" id="374723"/>
    <lineage>
        <taxon>Eukaryota</taxon>
        <taxon>Viridiplantae</taxon>
        <taxon>Streptophyta</taxon>
        <taxon>Embryophyta</taxon>
        <taxon>Tracheophyta</taxon>
        <taxon>Spermatophyta</taxon>
        <taxon>Magnoliopsida</taxon>
        <taxon>eudicotyledons</taxon>
        <taxon>Gunneridae</taxon>
        <taxon>Pentapetalae</taxon>
        <taxon>asterids</taxon>
        <taxon>lamiids</taxon>
        <taxon>Lamiales</taxon>
        <taxon>Orobanchaceae</taxon>
        <taxon>Orobanchaceae incertae sedis</taxon>
        <taxon>Phtheirospermum</taxon>
    </lineage>
</organism>
<dbReference type="AlphaFoldDB" id="A0A830CQ30"/>
<dbReference type="OrthoDB" id="1600564at2759"/>
<dbReference type="GO" id="GO:0005576">
    <property type="term" value="C:extracellular region"/>
    <property type="evidence" value="ECO:0007669"/>
    <property type="project" value="TreeGrafter"/>
</dbReference>
<keyword evidence="3" id="KW-1185">Reference proteome</keyword>
<dbReference type="InterPro" id="IPR001087">
    <property type="entry name" value="GDSL"/>
</dbReference>
<reference evidence="2" key="1">
    <citation type="submission" date="2020-07" db="EMBL/GenBank/DDBJ databases">
        <title>Ethylene signaling mediates host invasion by parasitic plants.</title>
        <authorList>
            <person name="Yoshida S."/>
        </authorList>
    </citation>
    <scope>NUCLEOTIDE SEQUENCE</scope>
    <source>
        <strain evidence="2">Okayama</strain>
    </source>
</reference>
<accession>A0A830CQ30</accession>
<dbReference type="PANTHER" id="PTHR45642:SF95">
    <property type="entry name" value="GDSL-LIKE LIPASE_ACYLHYDROLASE FAMILY PROTEIN, EXPRESSED"/>
    <property type="match status" value="1"/>
</dbReference>
<name>A0A830CQ30_9LAMI</name>
<gene>
    <name evidence="2" type="ORF">PHJA_002285600</name>
</gene>
<dbReference type="GO" id="GO:0016788">
    <property type="term" value="F:hydrolase activity, acting on ester bonds"/>
    <property type="evidence" value="ECO:0007669"/>
    <property type="project" value="InterPro"/>
</dbReference>
<evidence type="ECO:0000313" key="3">
    <source>
        <dbReference type="Proteomes" id="UP000653305"/>
    </source>
</evidence>
<dbReference type="InterPro" id="IPR036514">
    <property type="entry name" value="SGNH_hydro_sf"/>
</dbReference>
<dbReference type="Gene3D" id="3.40.50.1110">
    <property type="entry name" value="SGNH hydrolase"/>
    <property type="match status" value="1"/>
</dbReference>
<evidence type="ECO:0000313" key="2">
    <source>
        <dbReference type="EMBL" id="GFQ01417.1"/>
    </source>
</evidence>
<dbReference type="Proteomes" id="UP000653305">
    <property type="component" value="Unassembled WGS sequence"/>
</dbReference>
<dbReference type="InterPro" id="IPR050592">
    <property type="entry name" value="GDSL_lipolytic_enzyme"/>
</dbReference>
<dbReference type="PANTHER" id="PTHR45642">
    <property type="entry name" value="GDSL ESTERASE/LIPASE EXL3"/>
    <property type="match status" value="1"/>
</dbReference>